<name>A0ABW3U687_9GAMM</name>
<keyword evidence="3" id="KW-1185">Reference proteome</keyword>
<dbReference type="RefSeq" id="WP_230438492.1">
    <property type="nucleotide sequence ID" value="NZ_CP087715.1"/>
</dbReference>
<accession>A0ABW3U687</accession>
<dbReference type="Proteomes" id="UP001597264">
    <property type="component" value="Unassembled WGS sequence"/>
</dbReference>
<proteinExistence type="predicted"/>
<sequence length="77" mass="8686">MGNDRIWNLFITLLLLAGPAFAALTSFGLAWLCHILGESWTMPIEVILILGSAWMVHGCRVIWAERKFIEEVDDESP</sequence>
<dbReference type="EMBL" id="JBHTLR010000007">
    <property type="protein sequence ID" value="MFD1216393.1"/>
    <property type="molecule type" value="Genomic_DNA"/>
</dbReference>
<evidence type="ECO:0000313" key="3">
    <source>
        <dbReference type="Proteomes" id="UP001597264"/>
    </source>
</evidence>
<evidence type="ECO:0000313" key="2">
    <source>
        <dbReference type="EMBL" id="MFD1216393.1"/>
    </source>
</evidence>
<reference evidence="3" key="1">
    <citation type="journal article" date="2019" name="Int. J. Syst. Evol. Microbiol.">
        <title>The Global Catalogue of Microorganisms (GCM) 10K type strain sequencing project: providing services to taxonomists for standard genome sequencing and annotation.</title>
        <authorList>
            <consortium name="The Broad Institute Genomics Platform"/>
            <consortium name="The Broad Institute Genome Sequencing Center for Infectious Disease"/>
            <person name="Wu L."/>
            <person name="Ma J."/>
        </authorList>
    </citation>
    <scope>NUCLEOTIDE SEQUENCE [LARGE SCALE GENOMIC DNA]</scope>
    <source>
        <strain evidence="3">CCUG 54356</strain>
    </source>
</reference>
<protein>
    <submittedName>
        <fullName evidence="2">Uncharacterized protein</fullName>
    </submittedName>
</protein>
<evidence type="ECO:0000256" key="1">
    <source>
        <dbReference type="SAM" id="Phobius"/>
    </source>
</evidence>
<comment type="caution">
    <text evidence="2">The sequence shown here is derived from an EMBL/GenBank/DDBJ whole genome shotgun (WGS) entry which is preliminary data.</text>
</comment>
<gene>
    <name evidence="2" type="ORF">ACFQ2X_07280</name>
</gene>
<feature type="transmembrane region" description="Helical" evidence="1">
    <location>
        <begin position="46"/>
        <end position="63"/>
    </location>
</feature>
<keyword evidence="1" id="KW-0472">Membrane</keyword>
<keyword evidence="1" id="KW-0812">Transmembrane</keyword>
<organism evidence="2 3">
    <name type="scientific">Microbulbifer celer</name>
    <dbReference type="NCBI Taxonomy" id="435905"/>
    <lineage>
        <taxon>Bacteria</taxon>
        <taxon>Pseudomonadati</taxon>
        <taxon>Pseudomonadota</taxon>
        <taxon>Gammaproteobacteria</taxon>
        <taxon>Cellvibrionales</taxon>
        <taxon>Microbulbiferaceae</taxon>
        <taxon>Microbulbifer</taxon>
    </lineage>
</organism>
<keyword evidence="1" id="KW-1133">Transmembrane helix</keyword>